<gene>
    <name evidence="2" type="ORF">EL26_12750</name>
</gene>
<dbReference type="STRING" id="1157490.EL26_12750"/>
<feature type="compositionally biased region" description="Low complexity" evidence="1">
    <location>
        <begin position="19"/>
        <end position="34"/>
    </location>
</feature>
<dbReference type="EMBL" id="JMIR01000016">
    <property type="protein sequence ID" value="KEO82959.1"/>
    <property type="molecule type" value="Genomic_DNA"/>
</dbReference>
<evidence type="ECO:0000313" key="2">
    <source>
        <dbReference type="EMBL" id="KEO82959.1"/>
    </source>
</evidence>
<dbReference type="OrthoDB" id="2476294at2"/>
<keyword evidence="3" id="KW-1185">Reference proteome</keyword>
<evidence type="ECO:0000256" key="1">
    <source>
        <dbReference type="SAM" id="MobiDB-lite"/>
    </source>
</evidence>
<feature type="compositionally biased region" description="Basic and acidic residues" evidence="1">
    <location>
        <begin position="56"/>
        <end position="67"/>
    </location>
</feature>
<sequence length="102" mass="11585">MSLKPIELQVALPRTLDNSRNQQIQQNQASLQNAVDGESLTRQTTVQEETVGEAEDNARTELRDRKQGQTAGKVYPRRARPEDEEVQEAPHPYKGSRLDIKM</sequence>
<dbReference type="AlphaFoldDB" id="A0A074LPD9"/>
<evidence type="ECO:0000313" key="3">
    <source>
        <dbReference type="Proteomes" id="UP000027931"/>
    </source>
</evidence>
<accession>A0A074LPD9</accession>
<protein>
    <submittedName>
        <fullName evidence="2">Uncharacterized protein</fullName>
    </submittedName>
</protein>
<feature type="region of interest" description="Disordered" evidence="1">
    <location>
        <begin position="19"/>
        <end position="102"/>
    </location>
</feature>
<name>A0A074LPD9_9BACL</name>
<comment type="caution">
    <text evidence="2">The sequence shown here is derived from an EMBL/GenBank/DDBJ whole genome shotgun (WGS) entry which is preliminary data.</text>
</comment>
<proteinExistence type="predicted"/>
<organism evidence="2 3">
    <name type="scientific">Tumebacillus flagellatus</name>
    <dbReference type="NCBI Taxonomy" id="1157490"/>
    <lineage>
        <taxon>Bacteria</taxon>
        <taxon>Bacillati</taxon>
        <taxon>Bacillota</taxon>
        <taxon>Bacilli</taxon>
        <taxon>Bacillales</taxon>
        <taxon>Alicyclobacillaceae</taxon>
        <taxon>Tumebacillus</taxon>
    </lineage>
</organism>
<dbReference type="Proteomes" id="UP000027931">
    <property type="component" value="Unassembled WGS sequence"/>
</dbReference>
<dbReference type="RefSeq" id="WP_038088922.1">
    <property type="nucleotide sequence ID" value="NZ_JMIR01000016.1"/>
</dbReference>
<reference evidence="2 3" key="1">
    <citation type="journal article" date="2013" name="Int. J. Syst. Evol. Microbiol.">
        <title>Tumebacillus flagellatus sp. nov., an alpha-amylase/pullulanase-producing bacterium isolated from cassava wastewater.</title>
        <authorList>
            <person name="Wang Q."/>
            <person name="Xie N."/>
            <person name="Qin Y."/>
            <person name="Shen N."/>
            <person name="Zhu J."/>
            <person name="Mi H."/>
            <person name="Huang R."/>
        </authorList>
    </citation>
    <scope>NUCLEOTIDE SEQUENCE [LARGE SCALE GENOMIC DNA]</scope>
    <source>
        <strain evidence="2 3">GST4</strain>
    </source>
</reference>